<dbReference type="NCBIfam" id="TIGR01499">
    <property type="entry name" value="folC"/>
    <property type="match status" value="1"/>
</dbReference>
<dbReference type="AlphaFoldDB" id="A0A315Z9Z9"/>
<dbReference type="Pfam" id="PF02875">
    <property type="entry name" value="Mur_ligase_C"/>
    <property type="match status" value="1"/>
</dbReference>
<dbReference type="SUPFAM" id="SSF53623">
    <property type="entry name" value="MurD-like peptide ligases, catalytic domain"/>
    <property type="match status" value="1"/>
</dbReference>
<dbReference type="Pfam" id="PF08245">
    <property type="entry name" value="Mur_ligase_M"/>
    <property type="match status" value="1"/>
</dbReference>
<evidence type="ECO:0000256" key="10">
    <source>
        <dbReference type="ARBA" id="ARBA00022723"/>
    </source>
</evidence>
<protein>
    <recommendedName>
        <fullName evidence="8">Dihydrofolate synthase/folylpolyglutamate synthase</fullName>
        <ecNumber evidence="6">6.3.2.12</ecNumber>
        <ecNumber evidence="7">6.3.2.17</ecNumber>
    </recommendedName>
    <alternativeName>
        <fullName evidence="17">Folylpoly-gamma-glutamate synthetase-dihydrofolate synthetase</fullName>
    </alternativeName>
    <alternativeName>
        <fullName evidence="15">Folylpolyglutamate synthetase</fullName>
    </alternativeName>
    <alternativeName>
        <fullName evidence="16">Tetrahydrofolylpolyglutamate synthase</fullName>
    </alternativeName>
</protein>
<evidence type="ECO:0000256" key="11">
    <source>
        <dbReference type="ARBA" id="ARBA00022741"/>
    </source>
</evidence>
<dbReference type="GO" id="GO:0008841">
    <property type="term" value="F:dihydrofolate synthase activity"/>
    <property type="evidence" value="ECO:0007669"/>
    <property type="project" value="UniProtKB-EC"/>
</dbReference>
<evidence type="ECO:0000256" key="2">
    <source>
        <dbReference type="ARBA" id="ARBA00002714"/>
    </source>
</evidence>
<comment type="similarity">
    <text evidence="5 22">Belongs to the folylpolyglutamate synthase family.</text>
</comment>
<comment type="pathway">
    <text evidence="3">Cofactor biosynthesis; tetrahydrofolate biosynthesis; 7,8-dihydrofolate from 2-amino-4-hydroxy-6-hydroxymethyl-7,8-dihydropteridine diphosphate and 4-aminobenzoate: step 2/2.</text>
</comment>
<comment type="pathway">
    <text evidence="4">Cofactor biosynthesis; tetrahydrofolylpolyglutamate biosynthesis.</text>
</comment>
<dbReference type="Gene3D" id="3.40.1190.10">
    <property type="entry name" value="Mur-like, catalytic domain"/>
    <property type="match status" value="1"/>
</dbReference>
<dbReference type="PROSITE" id="PS01012">
    <property type="entry name" value="FOLYLPOLYGLU_SYNT_2"/>
    <property type="match status" value="1"/>
</dbReference>
<evidence type="ECO:0000256" key="5">
    <source>
        <dbReference type="ARBA" id="ARBA00008276"/>
    </source>
</evidence>
<keyword evidence="14" id="KW-0289">Folate biosynthesis</keyword>
<sequence>MKRTFEQTLEYMFAKLPMFQRLGSKAFKKDLSNTIAFCKELGNPHDSFKTIHVAGTNGKGSSSHMIAAILQDAGYKVGLYTSPHLKSFTERIKINGNEIEKERVIDFVAQNESIIEKISPSFFELTVCMAYKYFADEKVDIAVIETGLGGRLDSTNIITPLVSLITNIGLDHTDMLGDTLDKIAFEKGGIIKSEIPVVIGTTQEETTPVFDKIASERSSEIIYADQIYKIENLNGGTSIYKNGDVYIENVNLDLKGNYQLLNLKGVLSTIDAITSTYNIAPENIINGLEKTTTLTNLKGRWQVLQASPKMICDTGHNEDGLKLIVSQLENEDYQKLHIVLGVVQEKDLKKILSLLPKSALYYYCKPNVPRGLTSEILKAAADQVGLNGIDYSEVNKAIQAAKSNADKDDLIFIGGSTFVVAEIENL</sequence>
<keyword evidence="13" id="KW-0460">Magnesium</keyword>
<dbReference type="GO" id="GO:0046872">
    <property type="term" value="F:metal ion binding"/>
    <property type="evidence" value="ECO:0007669"/>
    <property type="project" value="UniProtKB-KW"/>
</dbReference>
<evidence type="ECO:0000256" key="20">
    <source>
        <dbReference type="ARBA" id="ARBA00049035"/>
    </source>
</evidence>
<dbReference type="PIRSF" id="PIRSF001563">
    <property type="entry name" value="Folylpolyglu_synth"/>
    <property type="match status" value="1"/>
</dbReference>
<dbReference type="SUPFAM" id="SSF53244">
    <property type="entry name" value="MurD-like peptide ligases, peptide-binding domain"/>
    <property type="match status" value="1"/>
</dbReference>
<evidence type="ECO:0000256" key="18">
    <source>
        <dbReference type="ARBA" id="ARBA00047493"/>
    </source>
</evidence>
<keyword evidence="12 22" id="KW-0067">ATP-binding</keyword>
<comment type="catalytic activity">
    <reaction evidence="20">
        <text>(6R)-5,10-methylenetetrahydrofolyl-(gamma-L-Glu)(n) + L-glutamate + ATP = (6R)-5,10-methylenetetrahydrofolyl-(gamma-L-Glu)(n+1) + ADP + phosphate + H(+)</text>
        <dbReference type="Rhea" id="RHEA:51912"/>
        <dbReference type="Rhea" id="RHEA-COMP:13257"/>
        <dbReference type="Rhea" id="RHEA-COMP:13258"/>
        <dbReference type="ChEBI" id="CHEBI:15378"/>
        <dbReference type="ChEBI" id="CHEBI:29985"/>
        <dbReference type="ChEBI" id="CHEBI:30616"/>
        <dbReference type="ChEBI" id="CHEBI:43474"/>
        <dbReference type="ChEBI" id="CHEBI:136572"/>
        <dbReference type="ChEBI" id="CHEBI:456216"/>
        <dbReference type="EC" id="6.3.2.17"/>
    </reaction>
</comment>
<evidence type="ECO:0000313" key="25">
    <source>
        <dbReference type="EMBL" id="PWJ42405.1"/>
    </source>
</evidence>
<dbReference type="EC" id="6.3.2.12" evidence="6"/>
<evidence type="ECO:0000259" key="24">
    <source>
        <dbReference type="Pfam" id="PF08245"/>
    </source>
</evidence>
<dbReference type="PANTHER" id="PTHR11136">
    <property type="entry name" value="FOLYLPOLYGLUTAMATE SYNTHASE-RELATED"/>
    <property type="match status" value="1"/>
</dbReference>
<dbReference type="GO" id="GO:0005524">
    <property type="term" value="F:ATP binding"/>
    <property type="evidence" value="ECO:0007669"/>
    <property type="project" value="UniProtKB-KW"/>
</dbReference>
<evidence type="ECO:0000256" key="8">
    <source>
        <dbReference type="ARBA" id="ARBA00019357"/>
    </source>
</evidence>
<evidence type="ECO:0000259" key="23">
    <source>
        <dbReference type="Pfam" id="PF02875"/>
    </source>
</evidence>
<evidence type="ECO:0000313" key="26">
    <source>
        <dbReference type="Proteomes" id="UP000245535"/>
    </source>
</evidence>
<evidence type="ECO:0000256" key="15">
    <source>
        <dbReference type="ARBA" id="ARBA00030048"/>
    </source>
</evidence>
<feature type="domain" description="Mur ligase C-terminal" evidence="23">
    <location>
        <begin position="299"/>
        <end position="416"/>
    </location>
</feature>
<evidence type="ECO:0000256" key="4">
    <source>
        <dbReference type="ARBA" id="ARBA00005150"/>
    </source>
</evidence>
<comment type="catalytic activity">
    <reaction evidence="18">
        <text>(6S)-5,6,7,8-tetrahydrofolyl-(gamma-L-Glu)(n) + L-glutamate + ATP = (6S)-5,6,7,8-tetrahydrofolyl-(gamma-L-Glu)(n+1) + ADP + phosphate + H(+)</text>
        <dbReference type="Rhea" id="RHEA:10580"/>
        <dbReference type="Rhea" id="RHEA-COMP:14738"/>
        <dbReference type="Rhea" id="RHEA-COMP:14740"/>
        <dbReference type="ChEBI" id="CHEBI:15378"/>
        <dbReference type="ChEBI" id="CHEBI:29985"/>
        <dbReference type="ChEBI" id="CHEBI:30616"/>
        <dbReference type="ChEBI" id="CHEBI:43474"/>
        <dbReference type="ChEBI" id="CHEBI:141005"/>
        <dbReference type="ChEBI" id="CHEBI:456216"/>
        <dbReference type="EC" id="6.3.2.17"/>
    </reaction>
</comment>
<dbReference type="InterPro" id="IPR036615">
    <property type="entry name" value="Mur_ligase_C_dom_sf"/>
</dbReference>
<feature type="domain" description="Mur ligase central" evidence="24">
    <location>
        <begin position="53"/>
        <end position="263"/>
    </location>
</feature>
<dbReference type="InterPro" id="IPR001645">
    <property type="entry name" value="Folylpolyglutamate_synth"/>
</dbReference>
<evidence type="ECO:0000256" key="19">
    <source>
        <dbReference type="ARBA" id="ARBA00047808"/>
    </source>
</evidence>
<dbReference type="EMBL" id="QGDO01000003">
    <property type="protein sequence ID" value="PWJ42405.1"/>
    <property type="molecule type" value="Genomic_DNA"/>
</dbReference>
<evidence type="ECO:0000256" key="13">
    <source>
        <dbReference type="ARBA" id="ARBA00022842"/>
    </source>
</evidence>
<comment type="cofactor">
    <cofactor evidence="1">
        <name>Mg(2+)</name>
        <dbReference type="ChEBI" id="CHEBI:18420"/>
    </cofactor>
</comment>
<evidence type="ECO:0000256" key="16">
    <source>
        <dbReference type="ARBA" id="ARBA00030592"/>
    </source>
</evidence>
<evidence type="ECO:0000256" key="3">
    <source>
        <dbReference type="ARBA" id="ARBA00004799"/>
    </source>
</evidence>
<evidence type="ECO:0000256" key="21">
    <source>
        <dbReference type="ARBA" id="ARBA00049161"/>
    </source>
</evidence>
<keyword evidence="11 22" id="KW-0547">Nucleotide-binding</keyword>
<evidence type="ECO:0000256" key="9">
    <source>
        <dbReference type="ARBA" id="ARBA00022598"/>
    </source>
</evidence>
<evidence type="ECO:0000256" key="12">
    <source>
        <dbReference type="ARBA" id="ARBA00022840"/>
    </source>
</evidence>
<dbReference type="OrthoDB" id="9809356at2"/>
<evidence type="ECO:0000256" key="1">
    <source>
        <dbReference type="ARBA" id="ARBA00001946"/>
    </source>
</evidence>
<evidence type="ECO:0000256" key="6">
    <source>
        <dbReference type="ARBA" id="ARBA00013023"/>
    </source>
</evidence>
<keyword evidence="9 22" id="KW-0436">Ligase</keyword>
<evidence type="ECO:0000256" key="22">
    <source>
        <dbReference type="PIRNR" id="PIRNR001563"/>
    </source>
</evidence>
<comment type="function">
    <text evidence="2">Functions in two distinct reactions of the de novo folate biosynthetic pathway. Catalyzes the addition of a glutamate residue to dihydropteroate (7,8-dihydropteroate or H2Pte) to form dihydrofolate (7,8-dihydrofolate monoglutamate or H2Pte-Glu). Also catalyzes successive additions of L-glutamate to tetrahydrofolate or 10-formyltetrahydrofolate or 5,10-methylenetetrahydrofolate, leading to folylpolyglutamate derivatives.</text>
</comment>
<dbReference type="InterPro" id="IPR018109">
    <property type="entry name" value="Folylpolyglutamate_synth_CS"/>
</dbReference>
<evidence type="ECO:0000256" key="17">
    <source>
        <dbReference type="ARBA" id="ARBA00032510"/>
    </source>
</evidence>
<comment type="catalytic activity">
    <reaction evidence="21">
        <text>7,8-dihydropteroate + L-glutamate + ATP = 7,8-dihydrofolate + ADP + phosphate + H(+)</text>
        <dbReference type="Rhea" id="RHEA:23584"/>
        <dbReference type="ChEBI" id="CHEBI:15378"/>
        <dbReference type="ChEBI" id="CHEBI:17839"/>
        <dbReference type="ChEBI" id="CHEBI:29985"/>
        <dbReference type="ChEBI" id="CHEBI:30616"/>
        <dbReference type="ChEBI" id="CHEBI:43474"/>
        <dbReference type="ChEBI" id="CHEBI:57451"/>
        <dbReference type="ChEBI" id="CHEBI:456216"/>
        <dbReference type="EC" id="6.3.2.12"/>
    </reaction>
</comment>
<dbReference type="FunFam" id="3.40.1190.10:FF:000011">
    <property type="entry name" value="Folylpolyglutamate synthase/dihydrofolate synthase"/>
    <property type="match status" value="1"/>
</dbReference>
<comment type="catalytic activity">
    <reaction evidence="19">
        <text>10-formyltetrahydrofolyl-(gamma-L-Glu)(n) + L-glutamate + ATP = 10-formyltetrahydrofolyl-(gamma-L-Glu)(n+1) + ADP + phosphate + H(+)</text>
        <dbReference type="Rhea" id="RHEA:51904"/>
        <dbReference type="Rhea" id="RHEA-COMP:13088"/>
        <dbReference type="Rhea" id="RHEA-COMP:14300"/>
        <dbReference type="ChEBI" id="CHEBI:15378"/>
        <dbReference type="ChEBI" id="CHEBI:29985"/>
        <dbReference type="ChEBI" id="CHEBI:30616"/>
        <dbReference type="ChEBI" id="CHEBI:43474"/>
        <dbReference type="ChEBI" id="CHEBI:134413"/>
        <dbReference type="ChEBI" id="CHEBI:456216"/>
        <dbReference type="EC" id="6.3.2.17"/>
    </reaction>
</comment>
<evidence type="ECO:0000256" key="14">
    <source>
        <dbReference type="ARBA" id="ARBA00022909"/>
    </source>
</evidence>
<dbReference type="PANTHER" id="PTHR11136:SF0">
    <property type="entry name" value="DIHYDROFOLATE SYNTHETASE-RELATED"/>
    <property type="match status" value="1"/>
</dbReference>
<dbReference type="InterPro" id="IPR013221">
    <property type="entry name" value="Mur_ligase_cen"/>
</dbReference>
<dbReference type="GO" id="GO:0005737">
    <property type="term" value="C:cytoplasm"/>
    <property type="evidence" value="ECO:0007669"/>
    <property type="project" value="TreeGrafter"/>
</dbReference>
<dbReference type="GO" id="GO:0046656">
    <property type="term" value="P:folic acid biosynthetic process"/>
    <property type="evidence" value="ECO:0007669"/>
    <property type="project" value="UniProtKB-KW"/>
</dbReference>
<comment type="caution">
    <text evidence="25">The sequence shown here is derived from an EMBL/GenBank/DDBJ whole genome shotgun (WGS) entry which is preliminary data.</text>
</comment>
<keyword evidence="26" id="KW-1185">Reference proteome</keyword>
<gene>
    <name evidence="25" type="ORF">BC781_103657</name>
</gene>
<organism evidence="25 26">
    <name type="scientific">Sediminitomix flava</name>
    <dbReference type="NCBI Taxonomy" id="379075"/>
    <lineage>
        <taxon>Bacteria</taxon>
        <taxon>Pseudomonadati</taxon>
        <taxon>Bacteroidota</taxon>
        <taxon>Cytophagia</taxon>
        <taxon>Cytophagales</taxon>
        <taxon>Flammeovirgaceae</taxon>
        <taxon>Sediminitomix</taxon>
    </lineage>
</organism>
<dbReference type="RefSeq" id="WP_109619330.1">
    <property type="nucleotide sequence ID" value="NZ_QGDO01000003.1"/>
</dbReference>
<dbReference type="GO" id="GO:0004326">
    <property type="term" value="F:tetrahydrofolylpolyglutamate synthase activity"/>
    <property type="evidence" value="ECO:0007669"/>
    <property type="project" value="UniProtKB-EC"/>
</dbReference>
<dbReference type="InterPro" id="IPR036565">
    <property type="entry name" value="Mur-like_cat_sf"/>
</dbReference>
<keyword evidence="10" id="KW-0479">Metal-binding</keyword>
<proteinExistence type="inferred from homology"/>
<dbReference type="InterPro" id="IPR004101">
    <property type="entry name" value="Mur_ligase_C"/>
</dbReference>
<dbReference type="Proteomes" id="UP000245535">
    <property type="component" value="Unassembled WGS sequence"/>
</dbReference>
<dbReference type="EC" id="6.3.2.17" evidence="7"/>
<evidence type="ECO:0000256" key="7">
    <source>
        <dbReference type="ARBA" id="ARBA00013025"/>
    </source>
</evidence>
<dbReference type="Gene3D" id="3.90.190.20">
    <property type="entry name" value="Mur ligase, C-terminal domain"/>
    <property type="match status" value="1"/>
</dbReference>
<name>A0A315Z9Z9_SEDFL</name>
<accession>A0A315Z9Z9</accession>
<reference evidence="25 26" key="1">
    <citation type="submission" date="2018-03" db="EMBL/GenBank/DDBJ databases">
        <title>Genomic Encyclopedia of Archaeal and Bacterial Type Strains, Phase II (KMG-II): from individual species to whole genera.</title>
        <authorList>
            <person name="Goeker M."/>
        </authorList>
    </citation>
    <scope>NUCLEOTIDE SEQUENCE [LARGE SCALE GENOMIC DNA]</scope>
    <source>
        <strain evidence="25 26">DSM 28229</strain>
    </source>
</reference>